<dbReference type="Proteomes" id="UP000605361">
    <property type="component" value="Unassembled WGS sequence"/>
</dbReference>
<comment type="caution">
    <text evidence="2">The sequence shown here is derived from an EMBL/GenBank/DDBJ whole genome shotgun (WGS) entry which is preliminary data.</text>
</comment>
<keyword evidence="3" id="KW-1185">Reference proteome</keyword>
<sequence length="58" mass="6506">MSGSPAHPRTSPEELVRAKRARPSEPLDDLAAPDIFENDEEMEEFLAFAYAERHAHLG</sequence>
<feature type="region of interest" description="Disordered" evidence="1">
    <location>
        <begin position="1"/>
        <end position="30"/>
    </location>
</feature>
<accession>A0A931ABL5</accession>
<evidence type="ECO:0000256" key="1">
    <source>
        <dbReference type="SAM" id="MobiDB-lite"/>
    </source>
</evidence>
<organism evidence="2 3">
    <name type="scientific">Nonomuraea cypriaca</name>
    <dbReference type="NCBI Taxonomy" id="1187855"/>
    <lineage>
        <taxon>Bacteria</taxon>
        <taxon>Bacillati</taxon>
        <taxon>Actinomycetota</taxon>
        <taxon>Actinomycetes</taxon>
        <taxon>Streptosporangiales</taxon>
        <taxon>Streptosporangiaceae</taxon>
        <taxon>Nonomuraea</taxon>
    </lineage>
</organism>
<name>A0A931ABL5_9ACTN</name>
<gene>
    <name evidence="2" type="ORF">ITP53_17920</name>
</gene>
<proteinExistence type="predicted"/>
<feature type="compositionally biased region" description="Basic and acidic residues" evidence="1">
    <location>
        <begin position="10"/>
        <end position="25"/>
    </location>
</feature>
<reference evidence="2" key="1">
    <citation type="submission" date="2020-11" db="EMBL/GenBank/DDBJ databases">
        <title>Whole-genome analyses of Nonomuraea sp. K274.</title>
        <authorList>
            <person name="Veyisoglu A."/>
        </authorList>
    </citation>
    <scope>NUCLEOTIDE SEQUENCE</scope>
    <source>
        <strain evidence="2">K274</strain>
    </source>
</reference>
<dbReference type="RefSeq" id="WP_195896540.1">
    <property type="nucleotide sequence ID" value="NZ_JADOGI010000048.1"/>
</dbReference>
<dbReference type="AlphaFoldDB" id="A0A931ABL5"/>
<dbReference type="EMBL" id="JADOGI010000048">
    <property type="protein sequence ID" value="MBF8187578.1"/>
    <property type="molecule type" value="Genomic_DNA"/>
</dbReference>
<evidence type="ECO:0000313" key="3">
    <source>
        <dbReference type="Proteomes" id="UP000605361"/>
    </source>
</evidence>
<protein>
    <submittedName>
        <fullName evidence="2">Uncharacterized protein</fullName>
    </submittedName>
</protein>
<evidence type="ECO:0000313" key="2">
    <source>
        <dbReference type="EMBL" id="MBF8187578.1"/>
    </source>
</evidence>